<dbReference type="InterPro" id="IPR013187">
    <property type="entry name" value="F-box-assoc_dom_typ3"/>
</dbReference>
<evidence type="ECO:0000313" key="2">
    <source>
        <dbReference type="EMBL" id="KAK7246079.1"/>
    </source>
</evidence>
<dbReference type="NCBIfam" id="TIGR01640">
    <property type="entry name" value="F_box_assoc_1"/>
    <property type="match status" value="1"/>
</dbReference>
<evidence type="ECO:0000313" key="3">
    <source>
        <dbReference type="Proteomes" id="UP001372338"/>
    </source>
</evidence>
<dbReference type="SUPFAM" id="SSF50965">
    <property type="entry name" value="Galactose oxidase, central domain"/>
    <property type="match status" value="1"/>
</dbReference>
<dbReference type="PANTHER" id="PTHR31672:SF13">
    <property type="entry name" value="F-BOX PROTEIN CPR30-LIKE"/>
    <property type="match status" value="1"/>
</dbReference>
<evidence type="ECO:0000259" key="1">
    <source>
        <dbReference type="PROSITE" id="PS50181"/>
    </source>
</evidence>
<dbReference type="AlphaFoldDB" id="A0AAN9E444"/>
<reference evidence="2 3" key="1">
    <citation type="submission" date="2024-01" db="EMBL/GenBank/DDBJ databases">
        <title>The genomes of 5 underutilized Papilionoideae crops provide insights into root nodulation and disease resistanc.</title>
        <authorList>
            <person name="Yuan L."/>
        </authorList>
    </citation>
    <scope>NUCLEOTIDE SEQUENCE [LARGE SCALE GENOMIC DNA]</scope>
    <source>
        <strain evidence="2">ZHUSHIDOU_FW_LH</strain>
        <tissue evidence="2">Leaf</tissue>
    </source>
</reference>
<protein>
    <recommendedName>
        <fullName evidence="1">F-box domain-containing protein</fullName>
    </recommendedName>
</protein>
<accession>A0AAN9E444</accession>
<dbReference type="Pfam" id="PF00646">
    <property type="entry name" value="F-box"/>
    <property type="match status" value="1"/>
</dbReference>
<keyword evidence="3" id="KW-1185">Reference proteome</keyword>
<dbReference type="InterPro" id="IPR011043">
    <property type="entry name" value="Gal_Oxase/kelch_b-propeller"/>
</dbReference>
<dbReference type="PANTHER" id="PTHR31672">
    <property type="entry name" value="BNACNNG10540D PROTEIN"/>
    <property type="match status" value="1"/>
</dbReference>
<dbReference type="Pfam" id="PF08268">
    <property type="entry name" value="FBA_3"/>
    <property type="match status" value="1"/>
</dbReference>
<dbReference type="InterPro" id="IPR001810">
    <property type="entry name" value="F-box_dom"/>
</dbReference>
<feature type="domain" description="F-box" evidence="1">
    <location>
        <begin position="6"/>
        <end position="51"/>
    </location>
</feature>
<dbReference type="EMBL" id="JAYWIO010000008">
    <property type="protein sequence ID" value="KAK7246079.1"/>
    <property type="molecule type" value="Genomic_DNA"/>
</dbReference>
<sequence>MDGNNGNISGNLPHDIMINVLKRLPAKSLARFKSVAKDWYHLFKSPYFISLHLHHHRDNNNLFLLLHRIPQSNNHQSQSSSSSSSCLIGPDFKVHNPRFIDFDTPEKIIGSCNGLLCVRHTDSHRLSIWNPATREIRQVPETLLDIKSFYYFGFGFSPAVNDYKVVRISVSDDVDGVLVLDNVRVTRAEVYSLTTGSWKEIDATILQTLYLMSSSVTADGVMFWQAITADPDHEGEFVVSFDIGQEMFTLLKDLPSPLSTYSTHSRNNILAVHNNKLAMFHHFINRSFDSSAIDLWVLEDERWVKQYSVGPFSRILYPLSIWRDEIVCREELPGRVDVCSRVETVLSLFNPYSNELKKLPAERDHYYYVPFNYAESLVPVANITHEQ</sequence>
<name>A0AAN9E444_CROPI</name>
<dbReference type="InterPro" id="IPR017451">
    <property type="entry name" value="F-box-assoc_interact_dom"/>
</dbReference>
<dbReference type="InterPro" id="IPR050796">
    <property type="entry name" value="SCF_F-box_component"/>
</dbReference>
<dbReference type="CDD" id="cd22157">
    <property type="entry name" value="F-box_AtFBW1-like"/>
    <property type="match status" value="1"/>
</dbReference>
<comment type="caution">
    <text evidence="2">The sequence shown here is derived from an EMBL/GenBank/DDBJ whole genome shotgun (WGS) entry which is preliminary data.</text>
</comment>
<gene>
    <name evidence="2" type="ORF">RIF29_40937</name>
</gene>
<dbReference type="SMART" id="SM00256">
    <property type="entry name" value="FBOX"/>
    <property type="match status" value="1"/>
</dbReference>
<proteinExistence type="predicted"/>
<organism evidence="2 3">
    <name type="scientific">Crotalaria pallida</name>
    <name type="common">Smooth rattlebox</name>
    <name type="synonym">Crotalaria striata</name>
    <dbReference type="NCBI Taxonomy" id="3830"/>
    <lineage>
        <taxon>Eukaryota</taxon>
        <taxon>Viridiplantae</taxon>
        <taxon>Streptophyta</taxon>
        <taxon>Embryophyta</taxon>
        <taxon>Tracheophyta</taxon>
        <taxon>Spermatophyta</taxon>
        <taxon>Magnoliopsida</taxon>
        <taxon>eudicotyledons</taxon>
        <taxon>Gunneridae</taxon>
        <taxon>Pentapetalae</taxon>
        <taxon>rosids</taxon>
        <taxon>fabids</taxon>
        <taxon>Fabales</taxon>
        <taxon>Fabaceae</taxon>
        <taxon>Papilionoideae</taxon>
        <taxon>50 kb inversion clade</taxon>
        <taxon>genistoids sensu lato</taxon>
        <taxon>core genistoids</taxon>
        <taxon>Crotalarieae</taxon>
        <taxon>Crotalaria</taxon>
    </lineage>
</organism>
<dbReference type="SUPFAM" id="SSF81383">
    <property type="entry name" value="F-box domain"/>
    <property type="match status" value="1"/>
</dbReference>
<dbReference type="InterPro" id="IPR036047">
    <property type="entry name" value="F-box-like_dom_sf"/>
</dbReference>
<dbReference type="PROSITE" id="PS50181">
    <property type="entry name" value="FBOX"/>
    <property type="match status" value="1"/>
</dbReference>
<dbReference type="Proteomes" id="UP001372338">
    <property type="component" value="Unassembled WGS sequence"/>
</dbReference>
<dbReference type="Gene3D" id="1.20.1280.50">
    <property type="match status" value="1"/>
</dbReference>